<proteinExistence type="inferred from homology"/>
<dbReference type="InterPro" id="IPR002347">
    <property type="entry name" value="SDR_fam"/>
</dbReference>
<dbReference type="InterPro" id="IPR057326">
    <property type="entry name" value="KR_dom"/>
</dbReference>
<dbReference type="PRINTS" id="PR00081">
    <property type="entry name" value="GDHRDH"/>
</dbReference>
<dbReference type="InterPro" id="IPR036291">
    <property type="entry name" value="NAD(P)-bd_dom_sf"/>
</dbReference>
<feature type="domain" description="Ketoreductase" evidence="6">
    <location>
        <begin position="26"/>
        <end position="209"/>
    </location>
</feature>
<dbReference type="NCBIfam" id="NF005372">
    <property type="entry name" value="PRK06914.1"/>
    <property type="match status" value="1"/>
</dbReference>
<dbReference type="Proteomes" id="UP001185028">
    <property type="component" value="Unassembled WGS sequence"/>
</dbReference>
<organism evidence="7 8">
    <name type="scientific">Paenibacillus hunanensis</name>
    <dbReference type="NCBI Taxonomy" id="539262"/>
    <lineage>
        <taxon>Bacteria</taxon>
        <taxon>Bacillati</taxon>
        <taxon>Bacillota</taxon>
        <taxon>Bacilli</taxon>
        <taxon>Bacillales</taxon>
        <taxon>Paenibacillaceae</taxon>
        <taxon>Paenibacillus</taxon>
    </lineage>
</organism>
<evidence type="ECO:0000256" key="5">
    <source>
        <dbReference type="SAM" id="Phobius"/>
    </source>
</evidence>
<comment type="caution">
    <text evidence="7">The sequence shown here is derived from an EMBL/GenBank/DDBJ whole genome shotgun (WGS) entry which is preliminary data.</text>
</comment>
<keyword evidence="5" id="KW-0812">Transmembrane</keyword>
<dbReference type="CDD" id="cd05374">
    <property type="entry name" value="17beta-HSD-like_SDR_c"/>
    <property type="match status" value="1"/>
</dbReference>
<dbReference type="InterPro" id="IPR020904">
    <property type="entry name" value="Sc_DH/Rdtase_CS"/>
</dbReference>
<comment type="similarity">
    <text evidence="1 3">Belongs to the short-chain dehydrogenases/reductases (SDR) family.</text>
</comment>
<keyword evidence="2" id="KW-0560">Oxidoreductase</keyword>
<accession>A0ABU1J314</accession>
<evidence type="ECO:0000256" key="1">
    <source>
        <dbReference type="ARBA" id="ARBA00006484"/>
    </source>
</evidence>
<evidence type="ECO:0000256" key="3">
    <source>
        <dbReference type="RuleBase" id="RU000363"/>
    </source>
</evidence>
<feature type="transmembrane region" description="Helical" evidence="5">
    <location>
        <begin position="27"/>
        <end position="46"/>
    </location>
</feature>
<sequence length="300" mass="33079">MAKANRTLHSSSPQQATAGQGHSDKRVALITGSSSGFGLLIALVLARQGWHVIATMRDLSRREQLEQQAIQEGLQAQIAYVRLDVNEDHSIAQAIAGIVQQYGRLDVLINNAGYAAGGFVEHVPMEAWRSQLETNVFGVIAVTRAVLPIMRQQRSGMIINMSSISGIAAFPGYAPYTTSKFAVEGFSESLRQEMARYGVHIVLVEPGAYRTAIWNKGLSAIHTAEDSPYKDHLEAVLAYSRHSSQHAPDPQQVAQLIGRLVNKRRPRLRYAVGQGTGILVWAKRILPWGLLERIIDRVLR</sequence>
<evidence type="ECO:0000256" key="2">
    <source>
        <dbReference type="ARBA" id="ARBA00023002"/>
    </source>
</evidence>
<keyword evidence="8" id="KW-1185">Reference proteome</keyword>
<protein>
    <submittedName>
        <fullName evidence="7">NAD(P)-dependent dehydrogenase (Short-subunit alcohol dehydrogenase family)</fullName>
    </submittedName>
</protein>
<dbReference type="InterPro" id="IPR051911">
    <property type="entry name" value="SDR_oxidoreductase"/>
</dbReference>
<name>A0ABU1J314_9BACL</name>
<dbReference type="PRINTS" id="PR00080">
    <property type="entry name" value="SDRFAMILY"/>
</dbReference>
<dbReference type="RefSeq" id="WP_188775702.1">
    <property type="nucleotide sequence ID" value="NZ_BMMB01000005.1"/>
</dbReference>
<gene>
    <name evidence="7" type="ORF">JOC58_003772</name>
</gene>
<keyword evidence="5" id="KW-0472">Membrane</keyword>
<evidence type="ECO:0000313" key="7">
    <source>
        <dbReference type="EMBL" id="MDR6245856.1"/>
    </source>
</evidence>
<feature type="region of interest" description="Disordered" evidence="4">
    <location>
        <begin position="1"/>
        <end position="23"/>
    </location>
</feature>
<dbReference type="Pfam" id="PF00106">
    <property type="entry name" value="adh_short"/>
    <property type="match status" value="1"/>
</dbReference>
<feature type="compositionally biased region" description="Polar residues" evidence="4">
    <location>
        <begin position="7"/>
        <end position="20"/>
    </location>
</feature>
<evidence type="ECO:0000256" key="4">
    <source>
        <dbReference type="SAM" id="MobiDB-lite"/>
    </source>
</evidence>
<dbReference type="Gene3D" id="3.40.50.720">
    <property type="entry name" value="NAD(P)-binding Rossmann-like Domain"/>
    <property type="match status" value="1"/>
</dbReference>
<reference evidence="7 8" key="1">
    <citation type="submission" date="2023-07" db="EMBL/GenBank/DDBJ databases">
        <title>Genomic Encyclopedia of Type Strains, Phase IV (KMG-IV): sequencing the most valuable type-strain genomes for metagenomic binning, comparative biology and taxonomic classification.</title>
        <authorList>
            <person name="Goeker M."/>
        </authorList>
    </citation>
    <scope>NUCLEOTIDE SEQUENCE [LARGE SCALE GENOMIC DNA]</scope>
    <source>
        <strain evidence="7 8">DSM 22170</strain>
    </source>
</reference>
<evidence type="ECO:0000313" key="8">
    <source>
        <dbReference type="Proteomes" id="UP001185028"/>
    </source>
</evidence>
<dbReference type="SUPFAM" id="SSF51735">
    <property type="entry name" value="NAD(P)-binding Rossmann-fold domains"/>
    <property type="match status" value="1"/>
</dbReference>
<dbReference type="PROSITE" id="PS00061">
    <property type="entry name" value="ADH_SHORT"/>
    <property type="match status" value="1"/>
</dbReference>
<dbReference type="PANTHER" id="PTHR43976:SF16">
    <property type="entry name" value="SHORT-CHAIN DEHYDROGENASE_REDUCTASE FAMILY PROTEIN"/>
    <property type="match status" value="1"/>
</dbReference>
<dbReference type="SMART" id="SM00822">
    <property type="entry name" value="PKS_KR"/>
    <property type="match status" value="1"/>
</dbReference>
<dbReference type="PANTHER" id="PTHR43976">
    <property type="entry name" value="SHORT CHAIN DEHYDROGENASE"/>
    <property type="match status" value="1"/>
</dbReference>
<keyword evidence="5" id="KW-1133">Transmembrane helix</keyword>
<dbReference type="EMBL" id="JAVDQH010000019">
    <property type="protein sequence ID" value="MDR6245856.1"/>
    <property type="molecule type" value="Genomic_DNA"/>
</dbReference>
<evidence type="ECO:0000259" key="6">
    <source>
        <dbReference type="SMART" id="SM00822"/>
    </source>
</evidence>